<feature type="compositionally biased region" description="Basic and acidic residues" evidence="10">
    <location>
        <begin position="907"/>
        <end position="918"/>
    </location>
</feature>
<feature type="domain" description="WW" evidence="11">
    <location>
        <begin position="223"/>
        <end position="267"/>
    </location>
</feature>
<dbReference type="SMART" id="SM00456">
    <property type="entry name" value="WW"/>
    <property type="match status" value="2"/>
</dbReference>
<dbReference type="FunFam" id="1.10.10.440:FF:000013">
    <property type="entry name" value="pre-mRNA-processing protein 40A isoform X1"/>
    <property type="match status" value="1"/>
</dbReference>
<feature type="compositionally biased region" description="Polar residues" evidence="10">
    <location>
        <begin position="183"/>
        <end position="204"/>
    </location>
</feature>
<reference evidence="14" key="1">
    <citation type="journal article" date="2019" name="Gigascience">
        <title>De novo genome assembly of the endangered Acer yangbiense, a plant species with extremely small populations endemic to Yunnan Province, China.</title>
        <authorList>
            <person name="Yang J."/>
            <person name="Wariss H.M."/>
            <person name="Tao L."/>
            <person name="Zhang R."/>
            <person name="Yun Q."/>
            <person name="Hollingsworth P."/>
            <person name="Dao Z."/>
            <person name="Luo G."/>
            <person name="Guo H."/>
            <person name="Ma Y."/>
            <person name="Sun W."/>
        </authorList>
    </citation>
    <scope>NUCLEOTIDE SEQUENCE [LARGE SCALE GENOMIC DNA]</scope>
    <source>
        <strain evidence="14">cv. br00</strain>
    </source>
</reference>
<feature type="region of interest" description="Disordered" evidence="10">
    <location>
        <begin position="416"/>
        <end position="439"/>
    </location>
</feature>
<dbReference type="Gene3D" id="1.10.10.440">
    <property type="entry name" value="FF domain"/>
    <property type="match status" value="5"/>
</dbReference>
<organism evidence="13 14">
    <name type="scientific">Salix brachista</name>
    <dbReference type="NCBI Taxonomy" id="2182728"/>
    <lineage>
        <taxon>Eukaryota</taxon>
        <taxon>Viridiplantae</taxon>
        <taxon>Streptophyta</taxon>
        <taxon>Embryophyta</taxon>
        <taxon>Tracheophyta</taxon>
        <taxon>Spermatophyta</taxon>
        <taxon>Magnoliopsida</taxon>
        <taxon>eudicotyledons</taxon>
        <taxon>Gunneridae</taxon>
        <taxon>Pentapetalae</taxon>
        <taxon>rosids</taxon>
        <taxon>fabids</taxon>
        <taxon>Malpighiales</taxon>
        <taxon>Salicaceae</taxon>
        <taxon>Saliceae</taxon>
        <taxon>Salix</taxon>
    </lineage>
</organism>
<comment type="function">
    <text evidence="6">Binds the phosphorylated C-terminal domain (CTD) of the largest subunit of RNA polymerase II and functions as a scaffold for RNA processing machineries. May be involved in pre-mRNA splicing.</text>
</comment>
<dbReference type="FunFam" id="1.10.10.440:FF:000022">
    <property type="entry name" value="Pre-mRNA-processing protein 40A"/>
    <property type="match status" value="1"/>
</dbReference>
<keyword evidence="2" id="KW-0507">mRNA processing</keyword>
<dbReference type="AlphaFoldDB" id="A0A5N5JN25"/>
<evidence type="ECO:0000256" key="8">
    <source>
        <dbReference type="ARBA" id="ARBA00064817"/>
    </source>
</evidence>
<feature type="coiled-coil region" evidence="9">
    <location>
        <begin position="630"/>
        <end position="665"/>
    </location>
</feature>
<dbReference type="Gene3D" id="2.20.70.10">
    <property type="match status" value="2"/>
</dbReference>
<dbReference type="GO" id="GO:0005685">
    <property type="term" value="C:U1 snRNP"/>
    <property type="evidence" value="ECO:0007669"/>
    <property type="project" value="TreeGrafter"/>
</dbReference>
<feature type="compositionally biased region" description="Basic and acidic residues" evidence="10">
    <location>
        <begin position="975"/>
        <end position="984"/>
    </location>
</feature>
<dbReference type="PANTHER" id="PTHR11864:SF33">
    <property type="entry name" value="PRE-MRNA-PROCESSING PROTEIN 40B"/>
    <property type="match status" value="1"/>
</dbReference>
<dbReference type="GO" id="GO:0071004">
    <property type="term" value="C:U2-type prespliceosome"/>
    <property type="evidence" value="ECO:0007669"/>
    <property type="project" value="TreeGrafter"/>
</dbReference>
<dbReference type="SMART" id="SM00441">
    <property type="entry name" value="FF"/>
    <property type="match status" value="4"/>
</dbReference>
<evidence type="ECO:0000313" key="13">
    <source>
        <dbReference type="EMBL" id="KAB5520659.1"/>
    </source>
</evidence>
<sequence length="1119" mass="127237">MANNPHFSGMQPLQPPLVSPMDHPRNFVPPPPMPVQFRQVGPGQPPQQFIPVNSPHFQPVGRGVTVMNPGLPPQPPQPQFPHPMQQLSARPNQPGLGPPPPQAIPLPNAQQNRHVMSGSPLPPPSVQTPNSYMPGLGGPGVPLSSSYTFAPSSYGQPPVNFNAVTQFQPMTQMHAQPIPTGGQPVSSMNQNSAPATPIQRNGEQSSVTTTNVLTTSIQPKPIEEALTEWKEHTSANGRRYVVPSGAGDCRFYYNKRTRQSSWEKPFELLTPNEVRAVLLYERYYYNKVTKQSKWEIPEDLKLARALAENTSTMEKLSEVLTNSHATTCVPPSADKTPSIADASTAQGAPSSPVLVIPVAAAGNAQMQLASESSNLPVMSSSKTTNVDEVQTIEIPVADVPKSGEVTATAVNTITAPMNNFSDQDKPISADETPAQDKEEAEKEVVIDEKVNNVPLEEKAVNHEPLLYADKLEAKNLFKALLESANVGSEWTWDQAMRVIINDKRYGALKTLGERKQAFNEFLGQKRKQEADERRIKQKRAREEFKKMLEESKEMTASTRLSKVVALFENDERFKAVERERDRRDLIETYLQGLEEKASTQWRKVQDRLESDERCSCLEKIDRIEIFQDYLHDLEKEEEEQRKIHKEELRKAERKNRDEFRKLLEEHVAAGTLTAKTNWRDYHLKVKDLPAHVAVASNNSGSSPKDLFEDVAEELQKQYHEDKTRIKDVVKLKKVPLASTWTLEDLKVAILEDVGSPPISDVNLKMVFDELLERAREKEEKEARKRKRLEDDFLILLQSIKDITASSEWESCKEIFDGSREYSSIGEEGFCREIFEEYVSQLKDQEKENEWKRKEEKAKKEKEREERERRKEKHRREKERGHDKEKEHTRKEEEDVEIDDAMETQVCSDKKRSGSDNSRKQRKRHQNAVDDPDESEKDRSKSSHRHSGSDLKKSRRHASTPESDSESRHKRHKRDYRNGSRRTGDLEDLEDGEFGSFLRRQYAETGGLWARRNGVNSNWRLGLKEEEEYVELKQGSNLPETECFGCAGRKYETISTLFCTLHCLIKFTTSLVVIDVCENKLKVYAAMGTPEAQPVELADTGFLVSSYRRFCCYVMVSVSK</sequence>
<evidence type="ECO:0000259" key="11">
    <source>
        <dbReference type="PROSITE" id="PS50020"/>
    </source>
</evidence>
<evidence type="ECO:0000259" key="12">
    <source>
        <dbReference type="PROSITE" id="PS51676"/>
    </source>
</evidence>
<evidence type="ECO:0000256" key="1">
    <source>
        <dbReference type="ARBA" id="ARBA00004123"/>
    </source>
</evidence>
<feature type="compositionally biased region" description="Basic and acidic residues" evidence="10">
    <location>
        <begin position="935"/>
        <end position="951"/>
    </location>
</feature>
<dbReference type="GO" id="GO:0003723">
    <property type="term" value="F:RNA binding"/>
    <property type="evidence" value="ECO:0007669"/>
    <property type="project" value="TreeGrafter"/>
</dbReference>
<dbReference type="SUPFAM" id="SSF81698">
    <property type="entry name" value="FF domain"/>
    <property type="match status" value="5"/>
</dbReference>
<feature type="region of interest" description="Disordered" evidence="10">
    <location>
        <begin position="68"/>
        <end position="118"/>
    </location>
</feature>
<dbReference type="InterPro" id="IPR039726">
    <property type="entry name" value="Prp40-like"/>
</dbReference>
<dbReference type="FunFam" id="1.10.10.440:FF:000024">
    <property type="entry name" value="Pre-mRNA-processing protein 40A"/>
    <property type="match status" value="1"/>
</dbReference>
<dbReference type="FunFam" id="1.10.10.440:FF:000026">
    <property type="entry name" value="Pre-mRNA-processing protein 40A"/>
    <property type="match status" value="1"/>
</dbReference>
<comment type="subcellular location">
    <subcellularLocation>
        <location evidence="1">Nucleus</location>
    </subcellularLocation>
</comment>
<dbReference type="InterPro" id="IPR036517">
    <property type="entry name" value="FF_domain_sf"/>
</dbReference>
<feature type="domain" description="FF" evidence="12">
    <location>
        <begin position="650"/>
        <end position="713"/>
    </location>
</feature>
<evidence type="ECO:0000256" key="6">
    <source>
        <dbReference type="ARBA" id="ARBA00056384"/>
    </source>
</evidence>
<evidence type="ECO:0000256" key="7">
    <source>
        <dbReference type="ARBA" id="ARBA00061317"/>
    </source>
</evidence>
<evidence type="ECO:0008006" key="15">
    <source>
        <dbReference type="Google" id="ProtNLM"/>
    </source>
</evidence>
<dbReference type="Pfam" id="PF25432">
    <property type="entry name" value="FF_PRPF40A"/>
    <property type="match status" value="1"/>
</dbReference>
<feature type="domain" description="FF" evidence="12">
    <location>
        <begin position="537"/>
        <end position="592"/>
    </location>
</feature>
<dbReference type="GO" id="GO:0070063">
    <property type="term" value="F:RNA polymerase binding"/>
    <property type="evidence" value="ECO:0007669"/>
    <property type="project" value="UniProtKB-ARBA"/>
</dbReference>
<evidence type="ECO:0000256" key="3">
    <source>
        <dbReference type="ARBA" id="ARBA00022737"/>
    </source>
</evidence>
<gene>
    <name evidence="13" type="ORF">DKX38_024978</name>
</gene>
<comment type="caution">
    <text evidence="13">The sequence shown here is derived from an EMBL/GenBank/DDBJ whole genome shotgun (WGS) entry which is preliminary data.</text>
</comment>
<feature type="region of interest" description="Disordered" evidence="10">
    <location>
        <begin position="178"/>
        <end position="207"/>
    </location>
</feature>
<dbReference type="SUPFAM" id="SSF51045">
    <property type="entry name" value="WW domain"/>
    <property type="match status" value="2"/>
</dbReference>
<keyword evidence="3" id="KW-0677">Repeat</keyword>
<evidence type="ECO:0000256" key="5">
    <source>
        <dbReference type="ARBA" id="ARBA00023242"/>
    </source>
</evidence>
<feature type="compositionally biased region" description="Basic and acidic residues" evidence="10">
    <location>
        <begin position="877"/>
        <end position="892"/>
    </location>
</feature>
<dbReference type="PROSITE" id="PS51676">
    <property type="entry name" value="FF"/>
    <property type="match status" value="3"/>
</dbReference>
<keyword evidence="4" id="KW-0508">mRNA splicing</keyword>
<dbReference type="PANTHER" id="PTHR11864">
    <property type="entry name" value="PRE-MRNA-PROCESSING PROTEIN PRP40"/>
    <property type="match status" value="1"/>
</dbReference>
<dbReference type="Pfam" id="PF01846">
    <property type="entry name" value="FF"/>
    <property type="match status" value="3"/>
</dbReference>
<dbReference type="InterPro" id="IPR001202">
    <property type="entry name" value="WW_dom"/>
</dbReference>
<keyword evidence="5" id="KW-0539">Nucleus</keyword>
<evidence type="ECO:0000256" key="9">
    <source>
        <dbReference type="SAM" id="Coils"/>
    </source>
</evidence>
<proteinExistence type="inferred from homology"/>
<feature type="compositionally biased region" description="Basic and acidic residues" evidence="10">
    <location>
        <begin position="845"/>
        <end position="868"/>
    </location>
</feature>
<dbReference type="CDD" id="cd00201">
    <property type="entry name" value="WW"/>
    <property type="match status" value="2"/>
</dbReference>
<dbReference type="InterPro" id="IPR036020">
    <property type="entry name" value="WW_dom_sf"/>
</dbReference>
<protein>
    <recommendedName>
        <fullName evidence="15">WW domain-containing protein</fullName>
    </recommendedName>
</protein>
<feature type="compositionally biased region" description="Low complexity" evidence="10">
    <location>
        <begin position="82"/>
        <end position="95"/>
    </location>
</feature>
<dbReference type="Proteomes" id="UP000326939">
    <property type="component" value="Chromosome 16"/>
</dbReference>
<feature type="domain" description="FF" evidence="12">
    <location>
        <begin position="470"/>
        <end position="524"/>
    </location>
</feature>
<feature type="region of interest" description="Disordered" evidence="10">
    <location>
        <begin position="845"/>
        <end position="986"/>
    </location>
</feature>
<evidence type="ECO:0000256" key="2">
    <source>
        <dbReference type="ARBA" id="ARBA00022664"/>
    </source>
</evidence>
<comment type="subunit">
    <text evidence="8">Interacts (via the WW domains) with the phosphorylated C-terminal domain of NRPB1 (via CTD domain).</text>
</comment>
<dbReference type="EMBL" id="VDCV01000016">
    <property type="protein sequence ID" value="KAB5520659.1"/>
    <property type="molecule type" value="Genomic_DNA"/>
</dbReference>
<evidence type="ECO:0000256" key="10">
    <source>
        <dbReference type="SAM" id="MobiDB-lite"/>
    </source>
</evidence>
<comment type="similarity">
    <text evidence="7">Belongs to the PRPF40 family.</text>
</comment>
<keyword evidence="9" id="KW-0175">Coiled coil</keyword>
<feature type="compositionally biased region" description="Pro residues" evidence="10">
    <location>
        <begin position="70"/>
        <end position="81"/>
    </location>
</feature>
<feature type="compositionally biased region" description="Basic and acidic residues" evidence="10">
    <location>
        <begin position="422"/>
        <end position="439"/>
    </location>
</feature>
<keyword evidence="14" id="KW-1185">Reference proteome</keyword>
<name>A0A5N5JN25_9ROSI</name>
<dbReference type="InterPro" id="IPR002713">
    <property type="entry name" value="FF_domain"/>
</dbReference>
<accession>A0A5N5JN25</accession>
<dbReference type="PROSITE" id="PS50020">
    <property type="entry name" value="WW_DOMAIN_2"/>
    <property type="match status" value="1"/>
</dbReference>
<feature type="region of interest" description="Disordered" evidence="10">
    <location>
        <begin position="1"/>
        <end position="23"/>
    </location>
</feature>
<evidence type="ECO:0000256" key="4">
    <source>
        <dbReference type="ARBA" id="ARBA00023187"/>
    </source>
</evidence>
<dbReference type="GO" id="GO:0045292">
    <property type="term" value="P:mRNA cis splicing, via spliceosome"/>
    <property type="evidence" value="ECO:0007669"/>
    <property type="project" value="InterPro"/>
</dbReference>
<evidence type="ECO:0000313" key="14">
    <source>
        <dbReference type="Proteomes" id="UP000326939"/>
    </source>
</evidence>